<organism evidence="1 2">
    <name type="scientific">Parahaliea aestuarii</name>
    <dbReference type="NCBI Taxonomy" id="1852021"/>
    <lineage>
        <taxon>Bacteria</taxon>
        <taxon>Pseudomonadati</taxon>
        <taxon>Pseudomonadota</taxon>
        <taxon>Gammaproteobacteria</taxon>
        <taxon>Cellvibrionales</taxon>
        <taxon>Halieaceae</taxon>
        <taxon>Parahaliea</taxon>
    </lineage>
</organism>
<protein>
    <submittedName>
        <fullName evidence="1">N-formylglutamate amidohydrolase</fullName>
    </submittedName>
</protein>
<gene>
    <name evidence="1" type="ORF">FVW59_10735</name>
</gene>
<evidence type="ECO:0000313" key="2">
    <source>
        <dbReference type="Proteomes" id="UP000321933"/>
    </source>
</evidence>
<keyword evidence="1" id="KW-0378">Hydrolase</keyword>
<evidence type="ECO:0000313" key="1">
    <source>
        <dbReference type="EMBL" id="TXS91634.1"/>
    </source>
</evidence>
<dbReference type="RefSeq" id="WP_148064266.1">
    <property type="nucleotide sequence ID" value="NZ_VRYZ01000004.1"/>
</dbReference>
<name>A0A5C8ZV57_9GAMM</name>
<dbReference type="Gene3D" id="3.40.630.40">
    <property type="entry name" value="Zn-dependent exopeptidases"/>
    <property type="match status" value="1"/>
</dbReference>
<dbReference type="GO" id="GO:0016787">
    <property type="term" value="F:hydrolase activity"/>
    <property type="evidence" value="ECO:0007669"/>
    <property type="project" value="UniProtKB-KW"/>
</dbReference>
<dbReference type="Pfam" id="PF05013">
    <property type="entry name" value="FGase"/>
    <property type="match status" value="1"/>
</dbReference>
<dbReference type="Proteomes" id="UP000321933">
    <property type="component" value="Unassembled WGS sequence"/>
</dbReference>
<proteinExistence type="predicted"/>
<sequence length="245" mass="28040">MKQKDRLRKAETPLIITCEHGGNQVPARYRHLFSHCRSLLKSHRGFDPGALVMARALARHFSAPLLTSTVSRLVVDLNRSIGHRDLHMEAIRALPTDLRQEIVEHYYRPYRKEVERLVAESIALRGRAIHFSCHSFTERLDGSVRHADVSLLYDPARKNEKVLCAKWKSALTASAPDIEVRRNYPYQGRNDGLTSALRKKFSADTYLGIELELNQRHLLCPSRQWFALRQLVIATLNTALVDCHA</sequence>
<dbReference type="InterPro" id="IPR007709">
    <property type="entry name" value="N-FG_amidohydro"/>
</dbReference>
<dbReference type="EMBL" id="VRYZ01000004">
    <property type="protein sequence ID" value="TXS91634.1"/>
    <property type="molecule type" value="Genomic_DNA"/>
</dbReference>
<comment type="caution">
    <text evidence="1">The sequence shown here is derived from an EMBL/GenBank/DDBJ whole genome shotgun (WGS) entry which is preliminary data.</text>
</comment>
<dbReference type="SUPFAM" id="SSF53187">
    <property type="entry name" value="Zn-dependent exopeptidases"/>
    <property type="match status" value="1"/>
</dbReference>
<dbReference type="OrthoDB" id="9815326at2"/>
<keyword evidence="2" id="KW-1185">Reference proteome</keyword>
<reference evidence="1 2" key="1">
    <citation type="submission" date="2019-08" db="EMBL/GenBank/DDBJ databases">
        <title>Parahaliea maris sp. nov., isolated from the surface seawater.</title>
        <authorList>
            <person name="Liu Y."/>
        </authorList>
    </citation>
    <scope>NUCLEOTIDE SEQUENCE [LARGE SCALE GENOMIC DNA]</scope>
    <source>
        <strain evidence="1 2">S2-26</strain>
    </source>
</reference>
<accession>A0A5C8ZV57</accession>
<dbReference type="AlphaFoldDB" id="A0A5C8ZV57"/>